<dbReference type="InterPro" id="IPR051545">
    <property type="entry name" value="NAD(P)H_dehydrogenase_qn"/>
</dbReference>
<dbReference type="Proteomes" id="UP000289260">
    <property type="component" value="Chromosome"/>
</dbReference>
<name>A0A4P6KEH1_9MICO</name>
<dbReference type="EMBL" id="CP035806">
    <property type="protein sequence ID" value="QBE48328.1"/>
    <property type="molecule type" value="Genomic_DNA"/>
</dbReference>
<feature type="region of interest" description="Disordered" evidence="3">
    <location>
        <begin position="182"/>
        <end position="217"/>
    </location>
</feature>
<evidence type="ECO:0000256" key="2">
    <source>
        <dbReference type="ARBA" id="ARBA00023002"/>
    </source>
</evidence>
<feature type="domain" description="Flavodoxin-like fold" evidence="4">
    <location>
        <begin position="4"/>
        <end position="178"/>
    </location>
</feature>
<evidence type="ECO:0000256" key="1">
    <source>
        <dbReference type="ARBA" id="ARBA00006252"/>
    </source>
</evidence>
<keyword evidence="6" id="KW-1185">Reference proteome</keyword>
<feature type="compositionally biased region" description="Low complexity" evidence="3">
    <location>
        <begin position="200"/>
        <end position="217"/>
    </location>
</feature>
<dbReference type="SUPFAM" id="SSF52218">
    <property type="entry name" value="Flavoproteins"/>
    <property type="match status" value="1"/>
</dbReference>
<dbReference type="PANTHER" id="PTHR10204">
    <property type="entry name" value="NAD P H OXIDOREDUCTASE-RELATED"/>
    <property type="match status" value="1"/>
</dbReference>
<dbReference type="KEGG" id="ltr:EVS81_05320"/>
<dbReference type="GO" id="GO:0003955">
    <property type="term" value="F:NAD(P)H dehydrogenase (quinone) activity"/>
    <property type="evidence" value="ECO:0007669"/>
    <property type="project" value="TreeGrafter"/>
</dbReference>
<dbReference type="GO" id="GO:0005829">
    <property type="term" value="C:cytosol"/>
    <property type="evidence" value="ECO:0007669"/>
    <property type="project" value="TreeGrafter"/>
</dbReference>
<proteinExistence type="inferred from homology"/>
<reference evidence="5 6" key="1">
    <citation type="submission" date="2019-02" db="EMBL/GenBank/DDBJ databases">
        <authorList>
            <person name="Sun L."/>
            <person name="Pan D."/>
            <person name="Wu X."/>
        </authorList>
    </citation>
    <scope>NUCLEOTIDE SEQUENCE [LARGE SCALE GENOMIC DNA]</scope>
    <source>
        <strain evidence="5 6">JW-1</strain>
    </source>
</reference>
<keyword evidence="2" id="KW-0560">Oxidoreductase</keyword>
<dbReference type="AlphaFoldDB" id="A0A4P6KEH1"/>
<organism evidence="5 6">
    <name type="scientific">Leucobacter triazinivorans</name>
    <dbReference type="NCBI Taxonomy" id="1784719"/>
    <lineage>
        <taxon>Bacteria</taxon>
        <taxon>Bacillati</taxon>
        <taxon>Actinomycetota</taxon>
        <taxon>Actinomycetes</taxon>
        <taxon>Micrococcales</taxon>
        <taxon>Microbacteriaceae</taxon>
        <taxon>Leucobacter</taxon>
    </lineage>
</organism>
<dbReference type="Gene3D" id="3.40.50.360">
    <property type="match status" value="1"/>
</dbReference>
<evidence type="ECO:0000256" key="3">
    <source>
        <dbReference type="SAM" id="MobiDB-lite"/>
    </source>
</evidence>
<evidence type="ECO:0000313" key="6">
    <source>
        <dbReference type="Proteomes" id="UP000289260"/>
    </source>
</evidence>
<dbReference type="InterPro" id="IPR029039">
    <property type="entry name" value="Flavoprotein-like_sf"/>
</dbReference>
<dbReference type="InterPro" id="IPR003680">
    <property type="entry name" value="Flavodoxin_fold"/>
</dbReference>
<gene>
    <name evidence="5" type="ORF">EVS81_05320</name>
</gene>
<comment type="similarity">
    <text evidence="1">Belongs to the NAD(P)H dehydrogenase (quinone) family.</text>
</comment>
<dbReference type="OrthoDB" id="9798454at2"/>
<dbReference type="RefSeq" id="WP_130109466.1">
    <property type="nucleotide sequence ID" value="NZ_CP035806.1"/>
</dbReference>
<feature type="compositionally biased region" description="Basic and acidic residues" evidence="3">
    <location>
        <begin position="182"/>
        <end position="192"/>
    </location>
</feature>
<sequence length="217" mass="23918">MFSTLVIDAHPDAESLSAAIARSYAAGHGNARLLPLRDLSFDPHMRFGYRKRMEIEPDLQDAREALHLAKRIVVVSPMWWGSVPALLKGFFDRALLPRQEYVYSDRGLPRGLLRGRSGRLFLLADTPAIALPVIGTHAAAQVGRHTLKFCGVRPFRTHRLLGVKHRSPEQLERWIAQAARIGARDRRGDDARPAPPAPQTTPARRAAVTAVSATGAS</sequence>
<evidence type="ECO:0000259" key="4">
    <source>
        <dbReference type="Pfam" id="PF02525"/>
    </source>
</evidence>
<evidence type="ECO:0000313" key="5">
    <source>
        <dbReference type="EMBL" id="QBE48328.1"/>
    </source>
</evidence>
<dbReference type="Pfam" id="PF02525">
    <property type="entry name" value="Flavodoxin_2"/>
    <property type="match status" value="1"/>
</dbReference>
<dbReference type="PANTHER" id="PTHR10204:SF34">
    <property type="entry name" value="NAD(P)H DEHYDROGENASE [QUINONE] 1 ISOFORM 1"/>
    <property type="match status" value="1"/>
</dbReference>
<protein>
    <submittedName>
        <fullName evidence="5">Flavodoxin family protein</fullName>
    </submittedName>
</protein>
<accession>A0A4P6KEH1</accession>